<sequence length="525" mass="57831">MELQGLQEALKVEVQCHQNQALCKGLNELQNGQLGVRNHPVGSLIKPPLSISVVPAKAPVSMVTAHMNGQKMVSSEPLQLSPINLQTGSRVAPGPRVHTFSSSRRVGDQMLGTLTAVPITVPQVGTLHRLIGPGVTVLPQIRPRTQIPNSLPHSPPQGLRPQSLHSVAAVVSPKSQGPPKPPTCKSPFSPDHQPNGQNDPCAPIGPTGGSDSSSAIQHTSPGQGVAYAIIAASPAAGNRVSTVSEAVKVIIIQPQTPSCTEGSPGSELSSEDTMPTIKAPSRKEDDPEKVAFMVALGLVTTEHLEEIQVRRQERKRRSTANPTYSSFLEPERKRLPSHYLNSSLYLSTPDSEDLCWKEVLEHDERCFVCKEDGELQLCYNCPRAIHPSCLHPPLRSTPRSPWYCPKCQKKVLNKENLSWPQNVVQSYVTHKTVRQEEKRRLMKRNNELKKECAHLEEQDQRLNKTLKFCVDQRERLLGQQRDTQASLDRLKALITLIQVTMTTQPWIKSTSAMSATQLTQDDITN</sequence>
<dbReference type="Gene3D" id="3.30.40.10">
    <property type="entry name" value="Zinc/RING finger domain, C3HC4 (zinc finger)"/>
    <property type="match status" value="1"/>
</dbReference>
<dbReference type="InterPro" id="IPR011011">
    <property type="entry name" value="Znf_FYVE_PHD"/>
</dbReference>
<reference evidence="8" key="3">
    <citation type="submission" date="2020-03" db="EMBL/GenBank/DDBJ databases">
        <title>Intra-Species Differences in Population Size shape Life History and Genome Evolution.</title>
        <authorList>
            <person name="Willemsen D."/>
            <person name="Cui R."/>
            <person name="Valenzano D.R."/>
        </authorList>
    </citation>
    <scope>NUCLEOTIDE SEQUENCE</scope>
    <source>
        <strain evidence="8">GRZ</strain>
        <tissue evidence="8">Whole</tissue>
    </source>
</reference>
<dbReference type="InterPro" id="IPR013083">
    <property type="entry name" value="Znf_RING/FYVE/PHD"/>
</dbReference>
<evidence type="ECO:0000256" key="2">
    <source>
        <dbReference type="ARBA" id="ARBA00022771"/>
    </source>
</evidence>
<feature type="compositionally biased region" description="Polar residues" evidence="6">
    <location>
        <begin position="257"/>
        <end position="273"/>
    </location>
</feature>
<keyword evidence="2 4" id="KW-0863">Zinc-finger</keyword>
<keyword evidence="5" id="KW-0175">Coiled coil</keyword>
<dbReference type="PANTHER" id="PTHR24102">
    <property type="entry name" value="PHD FINGER PROTEIN"/>
    <property type="match status" value="1"/>
</dbReference>
<dbReference type="EMBL" id="JAAVVJ010000002">
    <property type="protein sequence ID" value="KAF7229529.1"/>
    <property type="molecule type" value="Genomic_DNA"/>
</dbReference>
<name>A0A1A8B856_NOTFU</name>
<dbReference type="Proteomes" id="UP000822369">
    <property type="component" value="Chromosome 2"/>
</dbReference>
<evidence type="ECO:0000256" key="4">
    <source>
        <dbReference type="PROSITE-ProRule" id="PRU00146"/>
    </source>
</evidence>
<evidence type="ECO:0000256" key="1">
    <source>
        <dbReference type="ARBA" id="ARBA00022723"/>
    </source>
</evidence>
<dbReference type="EMBL" id="HAEJ01010189">
    <property type="protein sequence ID" value="SBS50646.1"/>
    <property type="molecule type" value="Transcribed_RNA"/>
</dbReference>
<evidence type="ECO:0000256" key="6">
    <source>
        <dbReference type="SAM" id="MobiDB-lite"/>
    </source>
</evidence>
<dbReference type="Pfam" id="PF00628">
    <property type="entry name" value="PHD"/>
    <property type="match status" value="1"/>
</dbReference>
<proteinExistence type="predicted"/>
<dbReference type="SMART" id="SM00249">
    <property type="entry name" value="PHD"/>
    <property type="match status" value="1"/>
</dbReference>
<dbReference type="RefSeq" id="XP_070408376.1">
    <property type="nucleotide sequence ID" value="XM_070552275.1"/>
</dbReference>
<feature type="region of interest" description="Disordered" evidence="6">
    <location>
        <begin position="257"/>
        <end position="285"/>
    </location>
</feature>
<accession>A0A1A8B856</accession>
<evidence type="ECO:0000256" key="3">
    <source>
        <dbReference type="ARBA" id="ARBA00022833"/>
    </source>
</evidence>
<dbReference type="PROSITE" id="PS50016">
    <property type="entry name" value="ZF_PHD_2"/>
    <property type="match status" value="1"/>
</dbReference>
<feature type="compositionally biased region" description="Polar residues" evidence="6">
    <location>
        <begin position="209"/>
        <end position="219"/>
    </location>
</feature>
<reference evidence="9" key="2">
    <citation type="submission" date="2016-06" db="EMBL/GenBank/DDBJ databases">
        <title>The genome of a short-lived fish provides insights into sex chromosome evolution and the genetic control of aging.</title>
        <authorList>
            <person name="Reichwald K."/>
            <person name="Felder M."/>
            <person name="Petzold A."/>
            <person name="Koch P."/>
            <person name="Groth M."/>
            <person name="Platzer M."/>
        </authorList>
    </citation>
    <scope>NUCLEOTIDE SEQUENCE</scope>
    <source>
        <tissue evidence="9">Brain</tissue>
    </source>
</reference>
<dbReference type="GeneID" id="107387975"/>
<dbReference type="OMA" id="VCMDQRD"/>
<evidence type="ECO:0000313" key="8">
    <source>
        <dbReference type="EMBL" id="KAF7229529.1"/>
    </source>
</evidence>
<organism evidence="9">
    <name type="scientific">Nothobranchius furzeri</name>
    <name type="common">Turquoise killifish</name>
    <dbReference type="NCBI Taxonomy" id="105023"/>
    <lineage>
        <taxon>Eukaryota</taxon>
        <taxon>Metazoa</taxon>
        <taxon>Chordata</taxon>
        <taxon>Craniata</taxon>
        <taxon>Vertebrata</taxon>
        <taxon>Euteleostomi</taxon>
        <taxon>Actinopterygii</taxon>
        <taxon>Neopterygii</taxon>
        <taxon>Teleostei</taxon>
        <taxon>Neoteleostei</taxon>
        <taxon>Acanthomorphata</taxon>
        <taxon>Ovalentaria</taxon>
        <taxon>Atherinomorphae</taxon>
        <taxon>Cyprinodontiformes</taxon>
        <taxon>Nothobranchiidae</taxon>
        <taxon>Nothobranchius</taxon>
    </lineage>
</organism>
<reference evidence="9" key="1">
    <citation type="submission" date="2016-05" db="EMBL/GenBank/DDBJ databases">
        <authorList>
            <person name="Lavstsen T."/>
            <person name="Jespersen J.S."/>
        </authorList>
    </citation>
    <scope>NUCLEOTIDE SEQUENCE</scope>
    <source>
        <tissue evidence="9">Brain</tissue>
    </source>
</reference>
<keyword evidence="1" id="KW-0479">Metal-binding</keyword>
<keyword evidence="3" id="KW-0862">Zinc</keyword>
<dbReference type="AlphaFoldDB" id="A0A1A8B856"/>
<dbReference type="KEGG" id="nfu:107387975"/>
<dbReference type="EMBL" id="HADY01024366">
    <property type="protein sequence ID" value="SBP62851.1"/>
    <property type="molecule type" value="Transcribed_RNA"/>
</dbReference>
<dbReference type="InterPro" id="IPR001965">
    <property type="entry name" value="Znf_PHD"/>
</dbReference>
<protein>
    <submittedName>
        <fullName evidence="9">PHD finger protein 21B</fullName>
    </submittedName>
</protein>
<evidence type="ECO:0000313" key="9">
    <source>
        <dbReference type="EMBL" id="SBP62851.1"/>
    </source>
</evidence>
<evidence type="ECO:0000256" key="5">
    <source>
        <dbReference type="SAM" id="Coils"/>
    </source>
</evidence>
<feature type="coiled-coil region" evidence="5">
    <location>
        <begin position="431"/>
        <end position="465"/>
    </location>
</feature>
<feature type="region of interest" description="Disordered" evidence="6">
    <location>
        <begin position="145"/>
        <end position="219"/>
    </location>
</feature>
<dbReference type="SUPFAM" id="SSF57903">
    <property type="entry name" value="FYVE/PHD zinc finger"/>
    <property type="match status" value="1"/>
</dbReference>
<feature type="domain" description="PHD-type" evidence="7">
    <location>
        <begin position="363"/>
        <end position="410"/>
    </location>
</feature>
<gene>
    <name evidence="9" type="primary">PHF21B</name>
    <name evidence="8" type="synonym">phf21b</name>
    <name evidence="8" type="ORF">G4P62_001179</name>
</gene>
<dbReference type="GO" id="GO:0008270">
    <property type="term" value="F:zinc ion binding"/>
    <property type="evidence" value="ECO:0007669"/>
    <property type="project" value="UniProtKB-KW"/>
</dbReference>
<evidence type="ECO:0000259" key="7">
    <source>
        <dbReference type="PROSITE" id="PS50016"/>
    </source>
</evidence>
<dbReference type="PANTHER" id="PTHR24102:SF18">
    <property type="entry name" value="PHD FINGER PROTEIN 21B"/>
    <property type="match status" value="1"/>
</dbReference>
<dbReference type="InterPro" id="IPR019787">
    <property type="entry name" value="Znf_PHD-finger"/>
</dbReference>